<dbReference type="EMBL" id="JANJQO010002253">
    <property type="protein sequence ID" value="KAJ2967566.1"/>
    <property type="molecule type" value="Genomic_DNA"/>
</dbReference>
<sequence>MYALANVDCHRFGRGDSVYVTEIARTAAGLATISTDNTLSLLDPSRLSDGPVVSWQTEHGANLTALRVLDGGMACTAGEDGTVAVWDLKVKGNAARVAQFKASEAPILSMACNKETNTIAVGTELQDHMASIYLW</sequence>
<organism evidence="1 2">
    <name type="scientific">Zarea fungicola</name>
    <dbReference type="NCBI Taxonomy" id="93591"/>
    <lineage>
        <taxon>Eukaryota</taxon>
        <taxon>Fungi</taxon>
        <taxon>Dikarya</taxon>
        <taxon>Ascomycota</taxon>
        <taxon>Pezizomycotina</taxon>
        <taxon>Sordariomycetes</taxon>
        <taxon>Hypocreomycetidae</taxon>
        <taxon>Hypocreales</taxon>
        <taxon>Cordycipitaceae</taxon>
        <taxon>Zarea</taxon>
    </lineage>
</organism>
<proteinExistence type="predicted"/>
<keyword evidence="2" id="KW-1185">Reference proteome</keyword>
<gene>
    <name evidence="1" type="ORF">NQ176_g9602</name>
</gene>
<comment type="caution">
    <text evidence="1">The sequence shown here is derived from an EMBL/GenBank/DDBJ whole genome shotgun (WGS) entry which is preliminary data.</text>
</comment>
<reference evidence="1" key="1">
    <citation type="submission" date="2022-08" db="EMBL/GenBank/DDBJ databases">
        <title>Genome Sequence of Lecanicillium fungicola.</title>
        <authorList>
            <person name="Buettner E."/>
        </authorList>
    </citation>
    <scope>NUCLEOTIDE SEQUENCE</scope>
    <source>
        <strain evidence="1">Babe33</strain>
    </source>
</reference>
<protein>
    <submittedName>
        <fullName evidence="1">Uncharacterized protein</fullName>
    </submittedName>
</protein>
<accession>A0ACC1MMJ6</accession>
<evidence type="ECO:0000313" key="1">
    <source>
        <dbReference type="EMBL" id="KAJ2967566.1"/>
    </source>
</evidence>
<name>A0ACC1MMJ6_9HYPO</name>
<evidence type="ECO:0000313" key="2">
    <source>
        <dbReference type="Proteomes" id="UP001143910"/>
    </source>
</evidence>
<dbReference type="Proteomes" id="UP001143910">
    <property type="component" value="Unassembled WGS sequence"/>
</dbReference>